<organism evidence="3 4">
    <name type="scientific">Gonapodya prolifera (strain JEL478)</name>
    <name type="common">Monoblepharis prolifera</name>
    <dbReference type="NCBI Taxonomy" id="1344416"/>
    <lineage>
        <taxon>Eukaryota</taxon>
        <taxon>Fungi</taxon>
        <taxon>Fungi incertae sedis</taxon>
        <taxon>Chytridiomycota</taxon>
        <taxon>Chytridiomycota incertae sedis</taxon>
        <taxon>Monoblepharidomycetes</taxon>
        <taxon>Monoblepharidales</taxon>
        <taxon>Gonapodyaceae</taxon>
        <taxon>Gonapodya</taxon>
    </lineage>
</organism>
<evidence type="ECO:0000256" key="1">
    <source>
        <dbReference type="SAM" id="MobiDB-lite"/>
    </source>
</evidence>
<feature type="region of interest" description="Disordered" evidence="1">
    <location>
        <begin position="174"/>
        <end position="203"/>
    </location>
</feature>
<feature type="region of interest" description="Disordered" evidence="1">
    <location>
        <begin position="356"/>
        <end position="376"/>
    </location>
</feature>
<dbReference type="Pfam" id="PF00856">
    <property type="entry name" value="SET"/>
    <property type="match status" value="1"/>
</dbReference>
<protein>
    <recommendedName>
        <fullName evidence="2">SET domain-containing protein</fullName>
    </recommendedName>
</protein>
<dbReference type="EMBL" id="KQ965731">
    <property type="protein sequence ID" value="KXS22192.1"/>
    <property type="molecule type" value="Genomic_DNA"/>
</dbReference>
<feature type="compositionally biased region" description="Acidic residues" evidence="1">
    <location>
        <begin position="360"/>
        <end position="376"/>
    </location>
</feature>
<dbReference type="PANTHER" id="PTHR12197:SF251">
    <property type="entry name" value="EG:BACR7C10.4 PROTEIN"/>
    <property type="match status" value="1"/>
</dbReference>
<dbReference type="PROSITE" id="PS50280">
    <property type="entry name" value="SET"/>
    <property type="match status" value="1"/>
</dbReference>
<name>A0A139AZM3_GONPJ</name>
<accession>A0A139AZM3</accession>
<dbReference type="Proteomes" id="UP000070544">
    <property type="component" value="Unassembled WGS sequence"/>
</dbReference>
<dbReference type="InterPro" id="IPR001214">
    <property type="entry name" value="SET_dom"/>
</dbReference>
<dbReference type="OMA" id="ICARRYS"/>
<evidence type="ECO:0000259" key="2">
    <source>
        <dbReference type="PROSITE" id="PS50280"/>
    </source>
</evidence>
<dbReference type="InterPro" id="IPR046341">
    <property type="entry name" value="SET_dom_sf"/>
</dbReference>
<dbReference type="GO" id="GO:0005634">
    <property type="term" value="C:nucleus"/>
    <property type="evidence" value="ECO:0007669"/>
    <property type="project" value="TreeGrafter"/>
</dbReference>
<dbReference type="OrthoDB" id="2141288at2759"/>
<dbReference type="CDD" id="cd20071">
    <property type="entry name" value="SET_SMYD"/>
    <property type="match status" value="1"/>
</dbReference>
<proteinExistence type="predicted"/>
<reference evidence="3 4" key="1">
    <citation type="journal article" date="2015" name="Genome Biol. Evol.">
        <title>Phylogenomic analyses indicate that early fungi evolved digesting cell walls of algal ancestors of land plants.</title>
        <authorList>
            <person name="Chang Y."/>
            <person name="Wang S."/>
            <person name="Sekimoto S."/>
            <person name="Aerts A.L."/>
            <person name="Choi C."/>
            <person name="Clum A."/>
            <person name="LaButti K.M."/>
            <person name="Lindquist E.A."/>
            <person name="Yee Ngan C."/>
            <person name="Ohm R.A."/>
            <person name="Salamov A.A."/>
            <person name="Grigoriev I.V."/>
            <person name="Spatafora J.W."/>
            <person name="Berbee M.L."/>
        </authorList>
    </citation>
    <scope>NUCLEOTIDE SEQUENCE [LARGE SCALE GENOMIC DNA]</scope>
    <source>
        <strain evidence="3 4">JEL478</strain>
    </source>
</reference>
<feature type="domain" description="SET" evidence="2">
    <location>
        <begin position="15"/>
        <end position="306"/>
    </location>
</feature>
<dbReference type="STRING" id="1344416.A0A139AZM3"/>
<evidence type="ECO:0000313" key="3">
    <source>
        <dbReference type="EMBL" id="KXS22192.1"/>
    </source>
</evidence>
<dbReference type="InterPro" id="IPR050869">
    <property type="entry name" value="H3K4_H4K5_MeTrfase"/>
</dbReference>
<dbReference type="PANTHER" id="PTHR12197">
    <property type="entry name" value="HISTONE-LYSINE N-METHYLTRANSFERASE SMYD"/>
    <property type="match status" value="1"/>
</dbReference>
<evidence type="ECO:0000313" key="4">
    <source>
        <dbReference type="Proteomes" id="UP000070544"/>
    </source>
</evidence>
<dbReference type="SUPFAM" id="SSF82199">
    <property type="entry name" value="SET domain"/>
    <property type="match status" value="1"/>
</dbReference>
<dbReference type="Gene3D" id="2.170.270.10">
    <property type="entry name" value="SET domain"/>
    <property type="match status" value="1"/>
</dbReference>
<gene>
    <name evidence="3" type="ORF">M427DRAFT_26820</name>
</gene>
<sequence>MESLNSYLRGLKGSENVRIVDHPDEDRTDRVMVAARELVPGDVILTERPLLHTSQSFARSFRPDPSIPTLPPDYQRVEYEFIRRYTARSREQHENDQSRDEALFNVAMKLLSTDGVDGETATEAFPRRRKDYERGLKVFLKLVKKEYKRNAAATAATVDEEEPMDVADAKGQTKSALKREGDDAVQISSPAPKRRKISGPESFDTANLPPISDLLRLVSILETNCHSRAHSFKNEPVAATSPDDADPPRDESLGLYLAGSFMDHSCAPNATVVLRGVSQSPEDAGVLTLLCLRTIPPNTPITINYTDSEFIPTKERRQTLFRRGFLCACEACCGRDIARAGICSGSCGGIGIVSPTPIEDGSESEDQADDSAVEDPSGETLMFSCDICARRYSSQQANKFIEAEDAIGVG</sequence>
<keyword evidence="4" id="KW-1185">Reference proteome</keyword>
<dbReference type="AlphaFoldDB" id="A0A139AZM3"/>